<feature type="domain" description="N-acetyltransferase" evidence="1">
    <location>
        <begin position="5"/>
        <end position="164"/>
    </location>
</feature>
<name>A0A3B0U578_9ZZZZ</name>
<dbReference type="PANTHER" id="PTHR43138">
    <property type="entry name" value="ACETYLTRANSFERASE, GNAT FAMILY"/>
    <property type="match status" value="1"/>
</dbReference>
<dbReference type="SUPFAM" id="SSF55729">
    <property type="entry name" value="Acyl-CoA N-acyltransferases (Nat)"/>
    <property type="match status" value="1"/>
</dbReference>
<dbReference type="AlphaFoldDB" id="A0A3B0U578"/>
<dbReference type="Pfam" id="PF00583">
    <property type="entry name" value="Acetyltransf_1"/>
    <property type="match status" value="1"/>
</dbReference>
<proteinExistence type="predicted"/>
<dbReference type="CDD" id="cd04301">
    <property type="entry name" value="NAT_SF"/>
    <property type="match status" value="1"/>
</dbReference>
<dbReference type="Gene3D" id="3.40.630.30">
    <property type="match status" value="1"/>
</dbReference>
<organism evidence="2">
    <name type="scientific">hydrothermal vent metagenome</name>
    <dbReference type="NCBI Taxonomy" id="652676"/>
    <lineage>
        <taxon>unclassified sequences</taxon>
        <taxon>metagenomes</taxon>
        <taxon>ecological metagenomes</taxon>
    </lineage>
</organism>
<evidence type="ECO:0000313" key="2">
    <source>
        <dbReference type="EMBL" id="VAW21642.1"/>
    </source>
</evidence>
<evidence type="ECO:0000259" key="1">
    <source>
        <dbReference type="PROSITE" id="PS51186"/>
    </source>
</evidence>
<dbReference type="PANTHER" id="PTHR43138:SF1">
    <property type="entry name" value="N-ACETYLTRANSFERASE ACA1"/>
    <property type="match status" value="1"/>
</dbReference>
<dbReference type="EMBL" id="UOEQ01000365">
    <property type="protein sequence ID" value="VAW21642.1"/>
    <property type="molecule type" value="Genomic_DNA"/>
</dbReference>
<dbReference type="InterPro" id="IPR016181">
    <property type="entry name" value="Acyl_CoA_acyltransferase"/>
</dbReference>
<dbReference type="InterPro" id="IPR052742">
    <property type="entry name" value="Mito_N-acetyltransferase"/>
</dbReference>
<gene>
    <name evidence="2" type="ORF">MNBD_ALPHA11-751</name>
</gene>
<dbReference type="PROSITE" id="PS51186">
    <property type="entry name" value="GNAT"/>
    <property type="match status" value="1"/>
</dbReference>
<sequence>MSKGIKIRTASIADRQGIWKILEAVIREGKTYPFPRDMNQKDALDYWLAKNHNTFVAVLDGEILGTYYLRPNNLGGGSHIANCGYATHKNARRKGIAKSMCKHSLVQAKEAGFTPLQFNFVIISNQGAIKLWTAMGFDTLCTLPKVFDHPELGMIDALLMFREL</sequence>
<reference evidence="2" key="1">
    <citation type="submission" date="2018-06" db="EMBL/GenBank/DDBJ databases">
        <authorList>
            <person name="Zhirakovskaya E."/>
        </authorList>
    </citation>
    <scope>NUCLEOTIDE SEQUENCE</scope>
</reference>
<protein>
    <recommendedName>
        <fullName evidence="1">N-acetyltransferase domain-containing protein</fullName>
    </recommendedName>
</protein>
<dbReference type="InterPro" id="IPR000182">
    <property type="entry name" value="GNAT_dom"/>
</dbReference>
<dbReference type="GO" id="GO:0016747">
    <property type="term" value="F:acyltransferase activity, transferring groups other than amino-acyl groups"/>
    <property type="evidence" value="ECO:0007669"/>
    <property type="project" value="InterPro"/>
</dbReference>
<accession>A0A3B0U578</accession>